<dbReference type="InterPro" id="IPR001930">
    <property type="entry name" value="Peptidase_M1"/>
</dbReference>
<evidence type="ECO:0000256" key="4">
    <source>
        <dbReference type="ARBA" id="ARBA00022670"/>
    </source>
</evidence>
<dbReference type="OrthoDB" id="10031169at2759"/>
<dbReference type="GO" id="GO:0005737">
    <property type="term" value="C:cytoplasm"/>
    <property type="evidence" value="ECO:0007669"/>
    <property type="project" value="TreeGrafter"/>
</dbReference>
<evidence type="ECO:0000256" key="5">
    <source>
        <dbReference type="ARBA" id="ARBA00022723"/>
    </source>
</evidence>
<dbReference type="InterPro" id="IPR050344">
    <property type="entry name" value="Peptidase_M1_aminopeptidases"/>
</dbReference>
<dbReference type="InterPro" id="IPR027268">
    <property type="entry name" value="Peptidase_M4/M1_CTD_sf"/>
</dbReference>
<comment type="subcellular location">
    <subcellularLocation>
        <location evidence="2">Cell membrane</location>
        <topology evidence="2">Lipid-anchor</topology>
        <topology evidence="2">GPI-anchor</topology>
    </subcellularLocation>
</comment>
<keyword evidence="11" id="KW-1185">Reference proteome</keyword>
<accession>A0A7R9C1E0</accession>
<keyword evidence="8" id="KW-0482">Metalloprotease</keyword>
<evidence type="ECO:0000256" key="7">
    <source>
        <dbReference type="ARBA" id="ARBA00022833"/>
    </source>
</evidence>
<proteinExistence type="inferred from homology"/>
<dbReference type="PRINTS" id="PR00756">
    <property type="entry name" value="ALADIPTASE"/>
</dbReference>
<dbReference type="GO" id="GO:0005886">
    <property type="term" value="C:plasma membrane"/>
    <property type="evidence" value="ECO:0007669"/>
    <property type="project" value="UniProtKB-SubCell"/>
</dbReference>
<sequence>REESLLYDPTGKTTSAWRLRGIISVIAHELSHQWFGNLVTPKWWTDLWLNEGFATYVSYLGSQESRKNWKWMQMFIVFQVQDVMRVDSLESSHPIYQEVFNPDQIVEIFDRISYGKGEINQEEDQARGSTIIWMMNNFLTEATFKKGLISYLKDKSFRLRLCLLNTSINLHRRARFFFQQSSRDQSSEQWFIPINFNAAIGDFKRTRASHWLRPNATLTLTDKDLAASSLDSWIPDPAKNNWVIVNAQETGYYRVNYDATNWA</sequence>
<protein>
    <recommendedName>
        <fullName evidence="9">Peptidase M1 membrane alanine aminopeptidase domain-containing protein</fullName>
    </recommendedName>
</protein>
<evidence type="ECO:0000256" key="1">
    <source>
        <dbReference type="ARBA" id="ARBA00001947"/>
    </source>
</evidence>
<dbReference type="PANTHER" id="PTHR11533">
    <property type="entry name" value="PROTEASE M1 ZINC METALLOPROTEASE"/>
    <property type="match status" value="1"/>
</dbReference>
<dbReference type="EMBL" id="CAJPEX010007983">
    <property type="protein sequence ID" value="CAG0924532.1"/>
    <property type="molecule type" value="Genomic_DNA"/>
</dbReference>
<organism evidence="10">
    <name type="scientific">Notodromas monacha</name>
    <dbReference type="NCBI Taxonomy" id="399045"/>
    <lineage>
        <taxon>Eukaryota</taxon>
        <taxon>Metazoa</taxon>
        <taxon>Ecdysozoa</taxon>
        <taxon>Arthropoda</taxon>
        <taxon>Crustacea</taxon>
        <taxon>Oligostraca</taxon>
        <taxon>Ostracoda</taxon>
        <taxon>Podocopa</taxon>
        <taxon>Podocopida</taxon>
        <taxon>Cypridocopina</taxon>
        <taxon>Cypridoidea</taxon>
        <taxon>Cyprididae</taxon>
        <taxon>Notodromas</taxon>
    </lineage>
</organism>
<dbReference type="GO" id="GO:0006508">
    <property type="term" value="P:proteolysis"/>
    <property type="evidence" value="ECO:0007669"/>
    <property type="project" value="UniProtKB-KW"/>
</dbReference>
<dbReference type="GO" id="GO:0008270">
    <property type="term" value="F:zinc ion binding"/>
    <property type="evidence" value="ECO:0007669"/>
    <property type="project" value="InterPro"/>
</dbReference>
<feature type="non-terminal residue" evidence="10">
    <location>
        <position position="263"/>
    </location>
</feature>
<keyword evidence="5" id="KW-0479">Metal-binding</keyword>
<dbReference type="EMBL" id="OA890020">
    <property type="protein sequence ID" value="CAD7284380.1"/>
    <property type="molecule type" value="Genomic_DNA"/>
</dbReference>
<feature type="non-terminal residue" evidence="10">
    <location>
        <position position="1"/>
    </location>
</feature>
<dbReference type="AlphaFoldDB" id="A0A7R9C1E0"/>
<dbReference type="GO" id="GO:0070006">
    <property type="term" value="F:metalloaminopeptidase activity"/>
    <property type="evidence" value="ECO:0007669"/>
    <property type="project" value="TreeGrafter"/>
</dbReference>
<evidence type="ECO:0000256" key="3">
    <source>
        <dbReference type="ARBA" id="ARBA00010136"/>
    </source>
</evidence>
<comment type="similarity">
    <text evidence="3">Belongs to the peptidase M1 family.</text>
</comment>
<keyword evidence="6" id="KW-0378">Hydrolase</keyword>
<feature type="domain" description="Peptidase M1 membrane alanine aminopeptidase" evidence="9">
    <location>
        <begin position="1"/>
        <end position="156"/>
    </location>
</feature>
<dbReference type="InterPro" id="IPR014782">
    <property type="entry name" value="Peptidase_M1_dom"/>
</dbReference>
<reference evidence="10" key="1">
    <citation type="submission" date="2020-11" db="EMBL/GenBank/DDBJ databases">
        <authorList>
            <person name="Tran Van P."/>
        </authorList>
    </citation>
    <scope>NUCLEOTIDE SEQUENCE</scope>
</reference>
<evidence type="ECO:0000256" key="2">
    <source>
        <dbReference type="ARBA" id="ARBA00004609"/>
    </source>
</evidence>
<evidence type="ECO:0000256" key="6">
    <source>
        <dbReference type="ARBA" id="ARBA00022801"/>
    </source>
</evidence>
<evidence type="ECO:0000259" key="9">
    <source>
        <dbReference type="Pfam" id="PF01433"/>
    </source>
</evidence>
<keyword evidence="7" id="KW-0862">Zinc</keyword>
<dbReference type="GO" id="GO:0005615">
    <property type="term" value="C:extracellular space"/>
    <property type="evidence" value="ECO:0007669"/>
    <property type="project" value="TreeGrafter"/>
</dbReference>
<evidence type="ECO:0000256" key="8">
    <source>
        <dbReference type="ARBA" id="ARBA00023049"/>
    </source>
</evidence>
<evidence type="ECO:0000313" key="10">
    <source>
        <dbReference type="EMBL" id="CAD7284380.1"/>
    </source>
</evidence>
<comment type="cofactor">
    <cofactor evidence="1">
        <name>Zn(2+)</name>
        <dbReference type="ChEBI" id="CHEBI:29105"/>
    </cofactor>
</comment>
<dbReference type="Gene3D" id="2.60.40.1910">
    <property type="match status" value="1"/>
</dbReference>
<dbReference type="SUPFAM" id="SSF55486">
    <property type="entry name" value="Metalloproteases ('zincins'), catalytic domain"/>
    <property type="match status" value="1"/>
</dbReference>
<name>A0A7R9C1E0_9CRUS</name>
<dbReference type="Gene3D" id="1.10.390.10">
    <property type="entry name" value="Neutral Protease Domain 2"/>
    <property type="match status" value="1"/>
</dbReference>
<dbReference type="Proteomes" id="UP000678499">
    <property type="component" value="Unassembled WGS sequence"/>
</dbReference>
<evidence type="ECO:0000313" key="11">
    <source>
        <dbReference type="Proteomes" id="UP000678499"/>
    </source>
</evidence>
<dbReference type="Pfam" id="PF01433">
    <property type="entry name" value="Peptidase_M1"/>
    <property type="match status" value="1"/>
</dbReference>
<dbReference type="GO" id="GO:0042277">
    <property type="term" value="F:peptide binding"/>
    <property type="evidence" value="ECO:0007669"/>
    <property type="project" value="TreeGrafter"/>
</dbReference>
<gene>
    <name evidence="10" type="ORF">NMOB1V02_LOCUS11987</name>
</gene>
<dbReference type="PANTHER" id="PTHR11533:SF294">
    <property type="entry name" value="THYROTROPIN-RELEASING HORMONE-DEGRADING ECTOENZYME"/>
    <property type="match status" value="1"/>
</dbReference>
<dbReference type="GO" id="GO:0043171">
    <property type="term" value="P:peptide catabolic process"/>
    <property type="evidence" value="ECO:0007669"/>
    <property type="project" value="TreeGrafter"/>
</dbReference>
<keyword evidence="4" id="KW-0645">Protease</keyword>